<reference evidence="2" key="1">
    <citation type="submission" date="2021-06" db="EMBL/GenBank/DDBJ databases">
        <authorList>
            <person name="Kallberg Y."/>
            <person name="Tangrot J."/>
            <person name="Rosling A."/>
        </authorList>
    </citation>
    <scope>NUCLEOTIDE SEQUENCE</scope>
    <source>
        <strain evidence="2">MA453B</strain>
    </source>
</reference>
<sequence>MLLTTLIDPVPIFLIRLKYITGSVYIANVTIHTTGEVLLKNFKSCVGPHNYYSTCKLSYHGKDIQFTDTIEKLGIKEGDLVEAVDSQCKNSTKYFNLVYPTTPTNARSSMLIYLKTSTEKIELNVYWSDTIFQIKEMIQDLKESTLHLESKEIIIYVKTETGEIIKLELTANNTVNDVKLMIQDLKGIAADKHSIILNDVELHDSYPKIL</sequence>
<protein>
    <submittedName>
        <fullName evidence="2">11518_t:CDS:1</fullName>
    </submittedName>
</protein>
<comment type="caution">
    <text evidence="2">The sequence shown here is derived from an EMBL/GenBank/DDBJ whole genome shotgun (WGS) entry which is preliminary data.</text>
</comment>
<dbReference type="AlphaFoldDB" id="A0A9N9J4Q7"/>
<dbReference type="Proteomes" id="UP000789405">
    <property type="component" value="Unassembled WGS sequence"/>
</dbReference>
<dbReference type="SUPFAM" id="SSF54236">
    <property type="entry name" value="Ubiquitin-like"/>
    <property type="match status" value="3"/>
</dbReference>
<dbReference type="InterPro" id="IPR000626">
    <property type="entry name" value="Ubiquitin-like_dom"/>
</dbReference>
<keyword evidence="3" id="KW-1185">Reference proteome</keyword>
<evidence type="ECO:0000313" key="2">
    <source>
        <dbReference type="EMBL" id="CAG8762013.1"/>
    </source>
</evidence>
<evidence type="ECO:0000313" key="3">
    <source>
        <dbReference type="Proteomes" id="UP000789405"/>
    </source>
</evidence>
<organism evidence="2 3">
    <name type="scientific">Dentiscutata erythropus</name>
    <dbReference type="NCBI Taxonomy" id="1348616"/>
    <lineage>
        <taxon>Eukaryota</taxon>
        <taxon>Fungi</taxon>
        <taxon>Fungi incertae sedis</taxon>
        <taxon>Mucoromycota</taxon>
        <taxon>Glomeromycotina</taxon>
        <taxon>Glomeromycetes</taxon>
        <taxon>Diversisporales</taxon>
        <taxon>Gigasporaceae</taxon>
        <taxon>Dentiscutata</taxon>
    </lineage>
</organism>
<dbReference type="Pfam" id="PF00240">
    <property type="entry name" value="ubiquitin"/>
    <property type="match status" value="1"/>
</dbReference>
<dbReference type="PROSITE" id="PS50053">
    <property type="entry name" value="UBIQUITIN_2"/>
    <property type="match status" value="1"/>
</dbReference>
<dbReference type="Gene3D" id="3.10.20.90">
    <property type="entry name" value="Phosphatidylinositol 3-kinase Catalytic Subunit, Chain A, domain 1"/>
    <property type="match status" value="1"/>
</dbReference>
<feature type="domain" description="Ubiquitin-like" evidence="1">
    <location>
        <begin position="153"/>
        <end position="210"/>
    </location>
</feature>
<dbReference type="PANTHER" id="PTHR10666">
    <property type="entry name" value="UBIQUITIN"/>
    <property type="match status" value="1"/>
</dbReference>
<dbReference type="InterPro" id="IPR029071">
    <property type="entry name" value="Ubiquitin-like_domsf"/>
</dbReference>
<evidence type="ECO:0000259" key="1">
    <source>
        <dbReference type="PROSITE" id="PS50053"/>
    </source>
</evidence>
<name>A0A9N9J4Q7_9GLOM</name>
<dbReference type="InterPro" id="IPR050158">
    <property type="entry name" value="Ubiquitin_ubiquitin-like"/>
</dbReference>
<dbReference type="OrthoDB" id="2415687at2759"/>
<accession>A0A9N9J4Q7</accession>
<dbReference type="EMBL" id="CAJVPY010017444">
    <property type="protein sequence ID" value="CAG8762013.1"/>
    <property type="molecule type" value="Genomic_DNA"/>
</dbReference>
<proteinExistence type="predicted"/>
<gene>
    <name evidence="2" type="ORF">DERYTH_LOCUS17907</name>
</gene>